<protein>
    <recommendedName>
        <fullName evidence="3">tRNA/rRNA methyltransferase SpoU type domain-containing protein</fullName>
    </recommendedName>
</protein>
<evidence type="ECO:0000313" key="1">
    <source>
        <dbReference type="EMBL" id="CAK9173317.1"/>
    </source>
</evidence>
<dbReference type="EMBL" id="CAUOFW020006168">
    <property type="protein sequence ID" value="CAK9173317.1"/>
    <property type="molecule type" value="Genomic_DNA"/>
</dbReference>
<dbReference type="Proteomes" id="UP001642360">
    <property type="component" value="Unassembled WGS sequence"/>
</dbReference>
<keyword evidence="2" id="KW-1185">Reference proteome</keyword>
<reference evidence="1 2" key="1">
    <citation type="submission" date="2024-02" db="EMBL/GenBank/DDBJ databases">
        <authorList>
            <person name="Vignale AGUSTIN F."/>
            <person name="Sosa J E."/>
            <person name="Modenutti C."/>
        </authorList>
    </citation>
    <scope>NUCLEOTIDE SEQUENCE [LARGE SCALE GENOMIC DNA]</scope>
</reference>
<dbReference type="AlphaFoldDB" id="A0ABC8TV07"/>
<name>A0ABC8TV07_9AQUA</name>
<comment type="caution">
    <text evidence="1">The sequence shown here is derived from an EMBL/GenBank/DDBJ whole genome shotgun (WGS) entry which is preliminary data.</text>
</comment>
<evidence type="ECO:0000313" key="2">
    <source>
        <dbReference type="Proteomes" id="UP001642360"/>
    </source>
</evidence>
<gene>
    <name evidence="1" type="ORF">ILEXP_LOCUS43050</name>
</gene>
<evidence type="ECO:0008006" key="3">
    <source>
        <dbReference type="Google" id="ProtNLM"/>
    </source>
</evidence>
<proteinExistence type="predicted"/>
<accession>A0ABC8TV07</accession>
<dbReference type="PANTHER" id="PTHR12029">
    <property type="entry name" value="RNA METHYLTRANSFERASE"/>
    <property type="match status" value="1"/>
</dbReference>
<dbReference type="InterPro" id="IPR045330">
    <property type="entry name" value="TRM3/TARBP1"/>
</dbReference>
<dbReference type="PANTHER" id="PTHR12029:SF11">
    <property type="entry name" value="METHYLTRANSFERASE TARBP1-RELATED"/>
    <property type="match status" value="1"/>
</dbReference>
<sequence>MMINYCGRLRSSMEGYLDAFDPKNSIVPAGIFTNRVEDLEFECVTTSLMERVILFLNDARENLRCSMAKDTATIKNECLQIAEDPKCTGVSMKCNEEESFFHLPKDISVDFQKKFTFSKHEKQGTESSFFLGNTDNYRLLTGEEHGISTHLDSYDCGDMEKEDLLLDQLLHSRSVSMEELRASRQQVILVASLLDRIPNLAGLARTCEVFKATGLVIADKNVLHDKQFQLIRFFNSALPSVL</sequence>
<organism evidence="1 2">
    <name type="scientific">Ilex paraguariensis</name>
    <name type="common">yerba mate</name>
    <dbReference type="NCBI Taxonomy" id="185542"/>
    <lineage>
        <taxon>Eukaryota</taxon>
        <taxon>Viridiplantae</taxon>
        <taxon>Streptophyta</taxon>
        <taxon>Embryophyta</taxon>
        <taxon>Tracheophyta</taxon>
        <taxon>Spermatophyta</taxon>
        <taxon>Magnoliopsida</taxon>
        <taxon>eudicotyledons</taxon>
        <taxon>Gunneridae</taxon>
        <taxon>Pentapetalae</taxon>
        <taxon>asterids</taxon>
        <taxon>campanulids</taxon>
        <taxon>Aquifoliales</taxon>
        <taxon>Aquifoliaceae</taxon>
        <taxon>Ilex</taxon>
    </lineage>
</organism>